<sequence length="47" mass="5585">MARELVKLKSTASDQMRWTTKKKGAPKLRIKKFDPKVRRHVEFVESK</sequence>
<dbReference type="Proteomes" id="UP000253816">
    <property type="component" value="Unassembled WGS sequence"/>
</dbReference>
<dbReference type="GO" id="GO:1990904">
    <property type="term" value="C:ribonucleoprotein complex"/>
    <property type="evidence" value="ECO:0007669"/>
    <property type="project" value="UniProtKB-KW"/>
</dbReference>
<keyword evidence="7" id="KW-1185">Reference proteome</keyword>
<accession>A0A369KAF9</accession>
<evidence type="ECO:0000256" key="5">
    <source>
        <dbReference type="ARBA" id="ARBA00035488"/>
    </source>
</evidence>
<dbReference type="EMBL" id="QQBG01000011">
    <property type="protein sequence ID" value="RDB31589.1"/>
    <property type="molecule type" value="Genomic_DNA"/>
</dbReference>
<name>A0A369KAF9_9BACT</name>
<comment type="similarity">
    <text evidence="1">Belongs to the bacterial ribosomal protein bL33 family.</text>
</comment>
<reference evidence="6 7" key="1">
    <citation type="submission" date="2018-07" db="EMBL/GenBank/DDBJ databases">
        <title>Comparative genomics of the Candidatus Parilichlamydiaceae reveals evidence of convergent evolution and genome reduction in the phylum Chlamydiae.</title>
        <authorList>
            <person name="Taylor-Brown A."/>
            <person name="Polkinghorne A."/>
        </authorList>
    </citation>
    <scope>NUCLEOTIDE SEQUENCE [LARGE SCALE GENOMIC DNA]</scope>
    <source>
        <strain evidence="6 7">Hat2</strain>
    </source>
</reference>
<dbReference type="GO" id="GO:0005737">
    <property type="term" value="C:cytoplasm"/>
    <property type="evidence" value="ECO:0007669"/>
    <property type="project" value="UniProtKB-ARBA"/>
</dbReference>
<keyword evidence="3" id="KW-0687">Ribonucleoprotein</keyword>
<dbReference type="NCBIfam" id="TIGR01023">
    <property type="entry name" value="rpmG_bact"/>
    <property type="match status" value="1"/>
</dbReference>
<evidence type="ECO:0000256" key="2">
    <source>
        <dbReference type="ARBA" id="ARBA00022980"/>
    </source>
</evidence>
<gene>
    <name evidence="6" type="ORF">HAT2_00304</name>
</gene>
<evidence type="ECO:0000313" key="6">
    <source>
        <dbReference type="EMBL" id="RDB31589.1"/>
    </source>
</evidence>
<dbReference type="InterPro" id="IPR011332">
    <property type="entry name" value="Ribosomal_zn-bd"/>
</dbReference>
<dbReference type="GO" id="GO:0005840">
    <property type="term" value="C:ribosome"/>
    <property type="evidence" value="ECO:0007669"/>
    <property type="project" value="UniProtKB-KW"/>
</dbReference>
<dbReference type="GO" id="GO:0003735">
    <property type="term" value="F:structural constituent of ribosome"/>
    <property type="evidence" value="ECO:0007669"/>
    <property type="project" value="InterPro"/>
</dbReference>
<comment type="caution">
    <text evidence="6">The sequence shown here is derived from an EMBL/GenBank/DDBJ whole genome shotgun (WGS) entry which is preliminary data.</text>
</comment>
<dbReference type="Gene3D" id="2.20.28.120">
    <property type="entry name" value="Ribosomal protein L33"/>
    <property type="match status" value="1"/>
</dbReference>
<dbReference type="GO" id="GO:0006412">
    <property type="term" value="P:translation"/>
    <property type="evidence" value="ECO:0007669"/>
    <property type="project" value="InterPro"/>
</dbReference>
<keyword evidence="2" id="KW-0689">Ribosomal protein</keyword>
<proteinExistence type="inferred from homology"/>
<evidence type="ECO:0000256" key="4">
    <source>
        <dbReference type="ARBA" id="ARBA00035176"/>
    </source>
</evidence>
<evidence type="ECO:0000256" key="1">
    <source>
        <dbReference type="ARBA" id="ARBA00007596"/>
    </source>
</evidence>
<dbReference type="InterPro" id="IPR001705">
    <property type="entry name" value="Ribosomal_bL33"/>
</dbReference>
<evidence type="ECO:0000313" key="7">
    <source>
        <dbReference type="Proteomes" id="UP000253816"/>
    </source>
</evidence>
<dbReference type="OrthoDB" id="21586at2"/>
<organism evidence="6 7">
    <name type="scientific">Candidatus Similichlamydia laticola</name>
    <dbReference type="NCBI Taxonomy" id="2170265"/>
    <lineage>
        <taxon>Bacteria</taxon>
        <taxon>Pseudomonadati</taxon>
        <taxon>Chlamydiota</taxon>
        <taxon>Chlamydiia</taxon>
        <taxon>Parachlamydiales</taxon>
        <taxon>Candidatus Parilichlamydiaceae</taxon>
        <taxon>Candidatus Similichlamydia</taxon>
    </lineage>
</organism>
<dbReference type="AlphaFoldDB" id="A0A369KAF9"/>
<dbReference type="InterPro" id="IPR038584">
    <property type="entry name" value="Ribosomal_bL33_sf"/>
</dbReference>
<dbReference type="SUPFAM" id="SSF57829">
    <property type="entry name" value="Zn-binding ribosomal proteins"/>
    <property type="match status" value="1"/>
</dbReference>
<evidence type="ECO:0000256" key="3">
    <source>
        <dbReference type="ARBA" id="ARBA00023274"/>
    </source>
</evidence>
<protein>
    <recommendedName>
        <fullName evidence="4">Large ribosomal subunit protein bL33</fullName>
    </recommendedName>
    <alternativeName>
        <fullName evidence="5">50S ribosomal protein L33</fullName>
    </alternativeName>
</protein>
<dbReference type="RefSeq" id="WP_114544263.1">
    <property type="nucleotide sequence ID" value="NZ_QQBG01000011.1"/>
</dbReference>
<dbReference type="Pfam" id="PF00471">
    <property type="entry name" value="Ribosomal_L33"/>
    <property type="match status" value="1"/>
</dbReference>